<dbReference type="InterPro" id="IPR029058">
    <property type="entry name" value="AB_hydrolase_fold"/>
</dbReference>
<keyword evidence="2" id="KW-0378">Hydrolase</keyword>
<proteinExistence type="predicted"/>
<comment type="caution">
    <text evidence="2">The sequence shown here is derived from an EMBL/GenBank/DDBJ whole genome shotgun (WGS) entry which is preliminary data.</text>
</comment>
<dbReference type="AlphaFoldDB" id="A0A5N0TNU8"/>
<sequence>MTGHSPLSRVSVVLVHGAYADGSSWAEVIPRLQSHGVAVTAVQNPLTSLSDDAAATRRALDAQPGPVVLAGHSWAGTVISEVGDHPAVGGLVYIAARAPDAGEDYAALAARFPAPPASAGLRYADGFGGLVEDAFMRDFANGVPTERARVLYAVQGPISDRLFPSRTTHAAWRTHPCWYAVSRDDRTTSPELERFLADRMSATTIELPSGHLSIISHPDEIAALIIDAVTSVATRALDG</sequence>
<evidence type="ECO:0000313" key="2">
    <source>
        <dbReference type="EMBL" id="KAA9136161.1"/>
    </source>
</evidence>
<accession>A0A5N0TNU8</accession>
<dbReference type="InterPro" id="IPR000073">
    <property type="entry name" value="AB_hydrolase_1"/>
</dbReference>
<evidence type="ECO:0000259" key="1">
    <source>
        <dbReference type="Pfam" id="PF12697"/>
    </source>
</evidence>
<feature type="domain" description="AB hydrolase-1" evidence="1">
    <location>
        <begin position="12"/>
        <end position="223"/>
    </location>
</feature>
<dbReference type="GO" id="GO:0016787">
    <property type="term" value="F:hydrolase activity"/>
    <property type="evidence" value="ECO:0007669"/>
    <property type="project" value="UniProtKB-KW"/>
</dbReference>
<protein>
    <submittedName>
        <fullName evidence="2">Alpha/beta hydrolase</fullName>
    </submittedName>
</protein>
<dbReference type="EMBL" id="VYUY01000002">
    <property type="protein sequence ID" value="KAA9136161.1"/>
    <property type="molecule type" value="Genomic_DNA"/>
</dbReference>
<evidence type="ECO:0000313" key="3">
    <source>
        <dbReference type="Proteomes" id="UP000326838"/>
    </source>
</evidence>
<name>A0A5N0TNU8_9MICO</name>
<dbReference type="Pfam" id="PF12697">
    <property type="entry name" value="Abhydrolase_6"/>
    <property type="match status" value="1"/>
</dbReference>
<organism evidence="2 3">
    <name type="scientific">Microbacterium caowuchunii</name>
    <dbReference type="NCBI Taxonomy" id="2614638"/>
    <lineage>
        <taxon>Bacteria</taxon>
        <taxon>Bacillati</taxon>
        <taxon>Actinomycetota</taxon>
        <taxon>Actinomycetes</taxon>
        <taxon>Micrococcales</taxon>
        <taxon>Microbacteriaceae</taxon>
        <taxon>Microbacterium</taxon>
    </lineage>
</organism>
<dbReference type="PANTHER" id="PTHR37017">
    <property type="entry name" value="AB HYDROLASE-1 DOMAIN-CONTAINING PROTEIN-RELATED"/>
    <property type="match status" value="1"/>
</dbReference>
<dbReference type="SUPFAM" id="SSF53474">
    <property type="entry name" value="alpha/beta-Hydrolases"/>
    <property type="match status" value="1"/>
</dbReference>
<dbReference type="PANTHER" id="PTHR37017:SF11">
    <property type="entry name" value="ESTERASE_LIPASE_THIOESTERASE DOMAIN-CONTAINING PROTEIN"/>
    <property type="match status" value="1"/>
</dbReference>
<dbReference type="Gene3D" id="3.40.50.1820">
    <property type="entry name" value="alpha/beta hydrolase"/>
    <property type="match status" value="1"/>
</dbReference>
<dbReference type="InterPro" id="IPR052897">
    <property type="entry name" value="Sec-Metab_Biosynth_Hydrolase"/>
</dbReference>
<gene>
    <name evidence="2" type="ORF">F6B40_00280</name>
</gene>
<reference evidence="3" key="1">
    <citation type="submission" date="2019-09" db="EMBL/GenBank/DDBJ databases">
        <title>Mumia zhuanghuii sp. nov. isolated from the intestinal contents of plateau pika (Ochotona curzoniae) in the Qinghai-Tibet plateau of China.</title>
        <authorList>
            <person name="Tian Z."/>
        </authorList>
    </citation>
    <scope>NUCLEOTIDE SEQUENCE [LARGE SCALE GENOMIC DNA]</scope>
    <source>
        <strain evidence="3">L-033</strain>
    </source>
</reference>
<keyword evidence="3" id="KW-1185">Reference proteome</keyword>
<dbReference type="Proteomes" id="UP000326838">
    <property type="component" value="Unassembled WGS sequence"/>
</dbReference>